<dbReference type="Gene3D" id="1.10.238.10">
    <property type="entry name" value="EF-hand"/>
    <property type="match status" value="1"/>
</dbReference>
<sequence>MGVCSSSPSLPPAYKPDNHVFAPTKTRDEAVAATSPFMLRKLDRLWDFFDVKNNGVVTKEDFALIEANLAADPASTPASQKRAHEALDWIWTNFWRGSDTAKVERADFVGTILHARTDPHVLKVEKEVQVPAAADAFFLLIDRNANGMCDEREYVAFLSAFTKVDATEAKRMFEAIDDNSDGLITRAEFTAAFMSFFFGEDEKSPAANLWGALEQPVVKVGQQASGWFSCVSFS</sequence>
<dbReference type="InterPro" id="IPR018247">
    <property type="entry name" value="EF_Hand_1_Ca_BS"/>
</dbReference>
<name>A0A8J6CE27_DIALT</name>
<dbReference type="OrthoDB" id="9974725at2759"/>
<dbReference type="EMBL" id="JAGTXO010000014">
    <property type="protein sequence ID" value="KAG8464123.1"/>
    <property type="molecule type" value="Genomic_DNA"/>
</dbReference>
<dbReference type="SUPFAM" id="SSF47473">
    <property type="entry name" value="EF-hand"/>
    <property type="match status" value="1"/>
</dbReference>
<dbReference type="InterPro" id="IPR002048">
    <property type="entry name" value="EF_hand_dom"/>
</dbReference>
<keyword evidence="4" id="KW-1185">Reference proteome</keyword>
<dbReference type="PROSITE" id="PS50222">
    <property type="entry name" value="EF_HAND_2"/>
    <property type="match status" value="1"/>
</dbReference>
<dbReference type="GO" id="GO:0005509">
    <property type="term" value="F:calcium ion binding"/>
    <property type="evidence" value="ECO:0007669"/>
    <property type="project" value="InterPro"/>
</dbReference>
<dbReference type="SMART" id="SM00054">
    <property type="entry name" value="EFh"/>
    <property type="match status" value="3"/>
</dbReference>
<protein>
    <recommendedName>
        <fullName evidence="2">EF-hand domain-containing protein</fullName>
    </recommendedName>
</protein>
<reference evidence="3" key="1">
    <citation type="submission" date="2021-05" db="EMBL/GenBank/DDBJ databases">
        <title>The genome of the haptophyte Pavlova lutheri (Diacronema luteri, Pavlovales) - a model for lipid biosynthesis in eukaryotic algae.</title>
        <authorList>
            <person name="Hulatt C.J."/>
            <person name="Posewitz M.C."/>
        </authorList>
    </citation>
    <scope>NUCLEOTIDE SEQUENCE</scope>
    <source>
        <strain evidence="3">NIVA-4/92</strain>
    </source>
</reference>
<dbReference type="InterPro" id="IPR011992">
    <property type="entry name" value="EF-hand-dom_pair"/>
</dbReference>
<evidence type="ECO:0000256" key="1">
    <source>
        <dbReference type="ARBA" id="ARBA00022837"/>
    </source>
</evidence>
<feature type="domain" description="EF-hand" evidence="2">
    <location>
        <begin position="164"/>
        <end position="199"/>
    </location>
</feature>
<comment type="caution">
    <text evidence="3">The sequence shown here is derived from an EMBL/GenBank/DDBJ whole genome shotgun (WGS) entry which is preliminary data.</text>
</comment>
<dbReference type="Pfam" id="PF13202">
    <property type="entry name" value="EF-hand_5"/>
    <property type="match status" value="1"/>
</dbReference>
<gene>
    <name evidence="3" type="ORF">KFE25_000291</name>
</gene>
<keyword evidence="1" id="KW-0106">Calcium</keyword>
<dbReference type="Proteomes" id="UP000751190">
    <property type="component" value="Unassembled WGS sequence"/>
</dbReference>
<dbReference type="PROSITE" id="PS00018">
    <property type="entry name" value="EF_HAND_1"/>
    <property type="match status" value="1"/>
</dbReference>
<accession>A0A8J6CE27</accession>
<evidence type="ECO:0000313" key="4">
    <source>
        <dbReference type="Proteomes" id="UP000751190"/>
    </source>
</evidence>
<dbReference type="AlphaFoldDB" id="A0A8J6CE27"/>
<organism evidence="3 4">
    <name type="scientific">Diacronema lutheri</name>
    <name type="common">Unicellular marine alga</name>
    <name type="synonym">Monochrysis lutheri</name>
    <dbReference type="NCBI Taxonomy" id="2081491"/>
    <lineage>
        <taxon>Eukaryota</taxon>
        <taxon>Haptista</taxon>
        <taxon>Haptophyta</taxon>
        <taxon>Pavlovophyceae</taxon>
        <taxon>Pavlovales</taxon>
        <taxon>Pavlovaceae</taxon>
        <taxon>Diacronema</taxon>
    </lineage>
</organism>
<evidence type="ECO:0000259" key="2">
    <source>
        <dbReference type="PROSITE" id="PS50222"/>
    </source>
</evidence>
<evidence type="ECO:0000313" key="3">
    <source>
        <dbReference type="EMBL" id="KAG8464123.1"/>
    </source>
</evidence>
<proteinExistence type="predicted"/>